<evidence type="ECO:0000256" key="2">
    <source>
        <dbReference type="ARBA" id="ARBA00022475"/>
    </source>
</evidence>
<dbReference type="PANTHER" id="PTHR24245">
    <property type="entry name" value="G-PROTEIN COUPLED RECEPTOR"/>
    <property type="match status" value="1"/>
</dbReference>
<dbReference type="SUPFAM" id="SSF81321">
    <property type="entry name" value="Family A G protein-coupled receptor-like"/>
    <property type="match status" value="1"/>
</dbReference>
<keyword evidence="7 13" id="KW-0675">Receptor</keyword>
<dbReference type="PROSITE" id="PS50262">
    <property type="entry name" value="G_PROTEIN_RECEP_F1_2"/>
    <property type="match status" value="1"/>
</dbReference>
<dbReference type="KEGG" id="pmrn:116952957"/>
<dbReference type="PRINTS" id="PR00237">
    <property type="entry name" value="GPCRRHODOPSN"/>
</dbReference>
<dbReference type="GO" id="GO:0004930">
    <property type="term" value="F:G protein-coupled receptor activity"/>
    <property type="evidence" value="ECO:0007669"/>
    <property type="project" value="UniProtKB-KW"/>
</dbReference>
<dbReference type="RefSeq" id="XP_032828607.1">
    <property type="nucleotide sequence ID" value="XM_032972716.1"/>
</dbReference>
<evidence type="ECO:0000256" key="5">
    <source>
        <dbReference type="ARBA" id="ARBA00023040"/>
    </source>
</evidence>
<proteinExistence type="predicted"/>
<evidence type="ECO:0000313" key="12">
    <source>
        <dbReference type="Proteomes" id="UP001318040"/>
    </source>
</evidence>
<feature type="transmembrane region" description="Helical" evidence="10">
    <location>
        <begin position="36"/>
        <end position="59"/>
    </location>
</feature>
<comment type="subcellular location">
    <subcellularLocation>
        <location evidence="1">Cell membrane</location>
        <topology evidence="1">Multi-pass membrane protein</topology>
    </subcellularLocation>
</comment>
<gene>
    <name evidence="13" type="primary">GPR45</name>
</gene>
<keyword evidence="4 10" id="KW-1133">Transmembrane helix</keyword>
<keyword evidence="5" id="KW-0297">G-protein coupled receptor</keyword>
<dbReference type="Pfam" id="PF00001">
    <property type="entry name" value="7tm_1"/>
    <property type="match status" value="1"/>
</dbReference>
<evidence type="ECO:0000256" key="8">
    <source>
        <dbReference type="ARBA" id="ARBA00023180"/>
    </source>
</evidence>
<keyword evidence="2" id="KW-1003">Cell membrane</keyword>
<dbReference type="InterPro" id="IPR051880">
    <property type="entry name" value="GPC_Orphan_Receptors"/>
</dbReference>
<keyword evidence="9" id="KW-0807">Transducer</keyword>
<feature type="domain" description="G-protein coupled receptors family 1 profile" evidence="11">
    <location>
        <begin position="50"/>
        <end position="323"/>
    </location>
</feature>
<dbReference type="InterPro" id="IPR017452">
    <property type="entry name" value="GPCR_Rhodpsn_7TM"/>
</dbReference>
<accession>A0AAJ7XC01</accession>
<reference evidence="13" key="1">
    <citation type="submission" date="2025-08" db="UniProtKB">
        <authorList>
            <consortium name="RefSeq"/>
        </authorList>
    </citation>
    <scope>IDENTIFICATION</scope>
    <source>
        <tissue evidence="13">Sperm</tissue>
    </source>
</reference>
<keyword evidence="12" id="KW-1185">Reference proteome</keyword>
<dbReference type="PANTHER" id="PTHR24245:SF4">
    <property type="entry name" value="G-PROTEIN COUPLED RECEPTOR 45-RELATED"/>
    <property type="match status" value="1"/>
</dbReference>
<evidence type="ECO:0000256" key="1">
    <source>
        <dbReference type="ARBA" id="ARBA00004651"/>
    </source>
</evidence>
<evidence type="ECO:0000256" key="7">
    <source>
        <dbReference type="ARBA" id="ARBA00023170"/>
    </source>
</evidence>
<keyword evidence="6 10" id="KW-0472">Membrane</keyword>
<dbReference type="CTD" id="11250"/>
<feature type="transmembrane region" description="Helical" evidence="10">
    <location>
        <begin position="111"/>
        <end position="129"/>
    </location>
</feature>
<dbReference type="AlphaFoldDB" id="A0AAJ7XC01"/>
<dbReference type="Proteomes" id="UP001318040">
    <property type="component" value="Chromosome 49"/>
</dbReference>
<evidence type="ECO:0000256" key="4">
    <source>
        <dbReference type="ARBA" id="ARBA00022989"/>
    </source>
</evidence>
<organism evidence="12 13">
    <name type="scientific">Petromyzon marinus</name>
    <name type="common">Sea lamprey</name>
    <dbReference type="NCBI Taxonomy" id="7757"/>
    <lineage>
        <taxon>Eukaryota</taxon>
        <taxon>Metazoa</taxon>
        <taxon>Chordata</taxon>
        <taxon>Craniata</taxon>
        <taxon>Vertebrata</taxon>
        <taxon>Cyclostomata</taxon>
        <taxon>Hyperoartia</taxon>
        <taxon>Petromyzontiformes</taxon>
        <taxon>Petromyzontidae</taxon>
        <taxon>Petromyzon</taxon>
    </lineage>
</organism>
<evidence type="ECO:0000256" key="3">
    <source>
        <dbReference type="ARBA" id="ARBA00022692"/>
    </source>
</evidence>
<evidence type="ECO:0000313" key="13">
    <source>
        <dbReference type="RefSeq" id="XP_032828607.1"/>
    </source>
</evidence>
<evidence type="ECO:0000259" key="11">
    <source>
        <dbReference type="PROSITE" id="PS50262"/>
    </source>
</evidence>
<sequence length="373" mass="39097">MGTATYEEICGAFSPNVTSDEARAAAAPGAALRVTLASLLALTTALGFGGNLVVCLVVYRRPAMRSAINLLLATLAFSDMALAASCAAPDAVSVAAGAWPFGEAACRVSTALFWLLAAEGVAVLLVISADRFLIIVRRRDTLTPRRAKAVIAASWAASLAVSLPAAVGWPTVESPPRAPRCVLSYPPAGGSRAYAAAATTAVFFAPFAAMLYAYLRILNAVRRNAARVHNHPAGLCPSRAGKPGLAGLQTLSRLNADVSFKTRAFATVLTLFGVCAACFAPCAAHVLLSACSRAFYCGASFYAASAWVLWLAYLKAALNPVVYYWRIGKFRRACGELAPQLFRSLPASVFPGRARGRVRPSAVYVCGESQSAL</sequence>
<dbReference type="InterPro" id="IPR000276">
    <property type="entry name" value="GPCR_Rhodpsn"/>
</dbReference>
<evidence type="ECO:0000256" key="9">
    <source>
        <dbReference type="ARBA" id="ARBA00023224"/>
    </source>
</evidence>
<keyword evidence="8" id="KW-0325">Glycoprotein</keyword>
<keyword evidence="3 10" id="KW-0812">Transmembrane</keyword>
<name>A0AAJ7XC01_PETMA</name>
<evidence type="ECO:0000256" key="6">
    <source>
        <dbReference type="ARBA" id="ARBA00023136"/>
    </source>
</evidence>
<feature type="transmembrane region" description="Helical" evidence="10">
    <location>
        <begin position="192"/>
        <end position="215"/>
    </location>
</feature>
<feature type="transmembrane region" description="Helical" evidence="10">
    <location>
        <begin position="300"/>
        <end position="325"/>
    </location>
</feature>
<feature type="transmembrane region" description="Helical" evidence="10">
    <location>
        <begin position="264"/>
        <end position="288"/>
    </location>
</feature>
<evidence type="ECO:0000256" key="10">
    <source>
        <dbReference type="SAM" id="Phobius"/>
    </source>
</evidence>
<dbReference type="Gene3D" id="1.20.1070.10">
    <property type="entry name" value="Rhodopsin 7-helix transmembrane proteins"/>
    <property type="match status" value="1"/>
</dbReference>
<dbReference type="FunFam" id="1.20.1070.10:FF:000080">
    <property type="entry name" value="probable G-protein coupled receptor 63"/>
    <property type="match status" value="1"/>
</dbReference>
<feature type="transmembrane region" description="Helical" evidence="10">
    <location>
        <begin position="150"/>
        <end position="172"/>
    </location>
</feature>
<protein>
    <submittedName>
        <fullName evidence="13">Probable G-protein coupled receptor 45</fullName>
    </submittedName>
</protein>
<dbReference type="GO" id="GO:0005886">
    <property type="term" value="C:plasma membrane"/>
    <property type="evidence" value="ECO:0007669"/>
    <property type="project" value="UniProtKB-SubCell"/>
</dbReference>
<feature type="transmembrane region" description="Helical" evidence="10">
    <location>
        <begin position="71"/>
        <end position="99"/>
    </location>
</feature>